<feature type="transmembrane region" description="Helical" evidence="2">
    <location>
        <begin position="6"/>
        <end position="26"/>
    </location>
</feature>
<name>A0ABP7CK44_9MICC</name>
<protein>
    <submittedName>
        <fullName evidence="3">Uncharacterized protein</fullName>
    </submittedName>
</protein>
<keyword evidence="2" id="KW-0812">Transmembrane</keyword>
<evidence type="ECO:0000313" key="3">
    <source>
        <dbReference type="EMBL" id="GAA3689791.1"/>
    </source>
</evidence>
<evidence type="ECO:0000313" key="4">
    <source>
        <dbReference type="Proteomes" id="UP001500752"/>
    </source>
</evidence>
<evidence type="ECO:0000256" key="2">
    <source>
        <dbReference type="SAM" id="Phobius"/>
    </source>
</evidence>
<gene>
    <name evidence="3" type="ORF">GCM10023081_29040</name>
</gene>
<dbReference type="EMBL" id="BAABEO010000019">
    <property type="protein sequence ID" value="GAA3689791.1"/>
    <property type="molecule type" value="Genomic_DNA"/>
</dbReference>
<feature type="compositionally biased region" description="Basic residues" evidence="1">
    <location>
        <begin position="93"/>
        <end position="105"/>
    </location>
</feature>
<accession>A0ABP7CK44</accession>
<dbReference type="RefSeq" id="WP_345151775.1">
    <property type="nucleotide sequence ID" value="NZ_BAABEO010000019.1"/>
</dbReference>
<evidence type="ECO:0000256" key="1">
    <source>
        <dbReference type="SAM" id="MobiDB-lite"/>
    </source>
</evidence>
<dbReference type="Proteomes" id="UP001500752">
    <property type="component" value="Unassembled WGS sequence"/>
</dbReference>
<reference evidence="4" key="1">
    <citation type="journal article" date="2019" name="Int. J. Syst. Evol. Microbiol.">
        <title>The Global Catalogue of Microorganisms (GCM) 10K type strain sequencing project: providing services to taxonomists for standard genome sequencing and annotation.</title>
        <authorList>
            <consortium name="The Broad Institute Genomics Platform"/>
            <consortium name="The Broad Institute Genome Sequencing Center for Infectious Disease"/>
            <person name="Wu L."/>
            <person name="Ma J."/>
        </authorList>
    </citation>
    <scope>NUCLEOTIDE SEQUENCE [LARGE SCALE GENOMIC DNA]</scope>
    <source>
        <strain evidence="4">JCM 30742</strain>
    </source>
</reference>
<keyword evidence="4" id="KW-1185">Reference proteome</keyword>
<organism evidence="3 4">
    <name type="scientific">Arthrobacter ginkgonis</name>
    <dbReference type="NCBI Taxonomy" id="1630594"/>
    <lineage>
        <taxon>Bacteria</taxon>
        <taxon>Bacillati</taxon>
        <taxon>Actinomycetota</taxon>
        <taxon>Actinomycetes</taxon>
        <taxon>Micrococcales</taxon>
        <taxon>Micrococcaceae</taxon>
        <taxon>Arthrobacter</taxon>
    </lineage>
</organism>
<proteinExistence type="predicted"/>
<comment type="caution">
    <text evidence="3">The sequence shown here is derived from an EMBL/GenBank/DDBJ whole genome shotgun (WGS) entry which is preliminary data.</text>
</comment>
<keyword evidence="2" id="KW-1133">Transmembrane helix</keyword>
<keyword evidence="2" id="KW-0472">Membrane</keyword>
<feature type="region of interest" description="Disordered" evidence="1">
    <location>
        <begin position="93"/>
        <end position="117"/>
    </location>
</feature>
<sequence>MPWWFWILLWMFLAAAAALFVVLCGIRLFRGFMRLADDTGQAMDRLGLGALEGDAVPAARAPGGAPVGTDALFRDPGEARLEYQAGKWSRREARRQRRIARKRRAGQPQRWRDLHPL</sequence>